<keyword evidence="8 10" id="KW-0333">Golgi apparatus</keyword>
<evidence type="ECO:0000256" key="4">
    <source>
        <dbReference type="ARBA" id="ARBA00022679"/>
    </source>
</evidence>
<evidence type="ECO:0000256" key="2">
    <source>
        <dbReference type="ARBA" id="ARBA00008661"/>
    </source>
</evidence>
<keyword evidence="6" id="KW-0735">Signal-anchor</keyword>
<dbReference type="WBParaSite" id="scaffold140_cov175.g372">
    <property type="protein sequence ID" value="scaffold140_cov175.g372"/>
    <property type="gene ID" value="scaffold140_cov175.g372"/>
</dbReference>
<keyword evidence="9" id="KW-0472">Membrane</keyword>
<dbReference type="GO" id="GO:0016758">
    <property type="term" value="F:hexosyltransferase activity"/>
    <property type="evidence" value="ECO:0007669"/>
    <property type="project" value="InterPro"/>
</dbReference>
<proteinExistence type="inferred from homology"/>
<dbReference type="PANTHER" id="PTHR11214:SF314">
    <property type="entry name" value="HEXOSYLTRANSFERASE"/>
    <property type="match status" value="1"/>
</dbReference>
<comment type="similarity">
    <text evidence="2 10">Belongs to the glycosyltransferase 31 family.</text>
</comment>
<dbReference type="GO" id="GO:0006493">
    <property type="term" value="P:protein O-linked glycosylation"/>
    <property type="evidence" value="ECO:0007669"/>
    <property type="project" value="TreeGrafter"/>
</dbReference>
<keyword evidence="7" id="KW-1133">Transmembrane helix</keyword>
<dbReference type="Gene3D" id="3.90.550.50">
    <property type="match status" value="1"/>
</dbReference>
<keyword evidence="11" id="KW-1185">Reference proteome</keyword>
<evidence type="ECO:0000256" key="9">
    <source>
        <dbReference type="ARBA" id="ARBA00023136"/>
    </source>
</evidence>
<evidence type="ECO:0000256" key="5">
    <source>
        <dbReference type="ARBA" id="ARBA00022692"/>
    </source>
</evidence>
<keyword evidence="4" id="KW-0808">Transferase</keyword>
<dbReference type="EC" id="2.4.1.-" evidence="10"/>
<dbReference type="AlphaFoldDB" id="A0A915LQ36"/>
<evidence type="ECO:0000256" key="3">
    <source>
        <dbReference type="ARBA" id="ARBA00022676"/>
    </source>
</evidence>
<accession>A0A915LQ36</accession>
<evidence type="ECO:0000313" key="11">
    <source>
        <dbReference type="Proteomes" id="UP000887561"/>
    </source>
</evidence>
<comment type="subcellular location">
    <subcellularLocation>
        <location evidence="1 10">Golgi apparatus membrane</location>
        <topology evidence="1 10">Single-pass type II membrane protein</topology>
    </subcellularLocation>
</comment>
<reference evidence="12" key="1">
    <citation type="submission" date="2022-11" db="UniProtKB">
        <authorList>
            <consortium name="WormBaseParasite"/>
        </authorList>
    </citation>
    <scope>IDENTIFICATION</scope>
</reference>
<dbReference type="InterPro" id="IPR002659">
    <property type="entry name" value="Glyco_trans_31"/>
</dbReference>
<protein>
    <recommendedName>
        <fullName evidence="10">Hexosyltransferase</fullName>
        <ecNumber evidence="10">2.4.1.-</ecNumber>
    </recommendedName>
</protein>
<evidence type="ECO:0000256" key="1">
    <source>
        <dbReference type="ARBA" id="ARBA00004323"/>
    </source>
</evidence>
<dbReference type="Proteomes" id="UP000887561">
    <property type="component" value="Unplaced"/>
</dbReference>
<sequence>MGAAYQWQQKFCSNAEFVMKTDDDTIVDLPRLEFWIDKKAKKDSKKGPAFFGVVYGKSKPIRDPRNKWYVPYEHFPGNLFPRYMQGASYFGNGKAIKLIMQHTKEAIGFNMDDILFTGTLAEIANVSRIDYSVHFRGQFNLQKEEKCEEGHPLGKNMLVRFVVGGPVKDEEHGEKLDKMLTREEEQYGDLVHLNRLDFWIEKKFRKQLKEAKTELGVFGYSIINTQPVRDEKDKWFLSKKVYPQKDFPHYMHGSGYIVTGKAITALMQHTLEVHAVPLEDLLWSGILAERENVVRFEGGNDHFLEGTLEEKEICEYGKPIIFCLYQMALSSIKAYKEEYKKLHELKCQE</sequence>
<evidence type="ECO:0000256" key="7">
    <source>
        <dbReference type="ARBA" id="ARBA00022989"/>
    </source>
</evidence>
<evidence type="ECO:0000256" key="6">
    <source>
        <dbReference type="ARBA" id="ARBA00022968"/>
    </source>
</evidence>
<keyword evidence="3 10" id="KW-0328">Glycosyltransferase</keyword>
<dbReference type="GO" id="GO:0000139">
    <property type="term" value="C:Golgi membrane"/>
    <property type="evidence" value="ECO:0007669"/>
    <property type="project" value="UniProtKB-SubCell"/>
</dbReference>
<name>A0A915LQ36_MELJA</name>
<evidence type="ECO:0000256" key="8">
    <source>
        <dbReference type="ARBA" id="ARBA00023034"/>
    </source>
</evidence>
<dbReference type="PANTHER" id="PTHR11214">
    <property type="entry name" value="BETA-1,3-N-ACETYLGLUCOSAMINYLTRANSFERASE"/>
    <property type="match status" value="1"/>
</dbReference>
<evidence type="ECO:0000313" key="12">
    <source>
        <dbReference type="WBParaSite" id="scaffold140_cov175.g372"/>
    </source>
</evidence>
<keyword evidence="5" id="KW-0812">Transmembrane</keyword>
<organism evidence="11 12">
    <name type="scientific">Meloidogyne javanica</name>
    <name type="common">Root-knot nematode worm</name>
    <dbReference type="NCBI Taxonomy" id="6303"/>
    <lineage>
        <taxon>Eukaryota</taxon>
        <taxon>Metazoa</taxon>
        <taxon>Ecdysozoa</taxon>
        <taxon>Nematoda</taxon>
        <taxon>Chromadorea</taxon>
        <taxon>Rhabditida</taxon>
        <taxon>Tylenchina</taxon>
        <taxon>Tylenchomorpha</taxon>
        <taxon>Tylenchoidea</taxon>
        <taxon>Meloidogynidae</taxon>
        <taxon>Meloidogyninae</taxon>
        <taxon>Meloidogyne</taxon>
        <taxon>Meloidogyne incognita group</taxon>
    </lineage>
</organism>
<evidence type="ECO:0000256" key="10">
    <source>
        <dbReference type="RuleBase" id="RU363063"/>
    </source>
</evidence>
<dbReference type="Pfam" id="PF01762">
    <property type="entry name" value="Galactosyl_T"/>
    <property type="match status" value="2"/>
</dbReference>